<organism evidence="1">
    <name type="scientific">Talaromyces marneffei PM1</name>
    <dbReference type="NCBI Taxonomy" id="1077442"/>
    <lineage>
        <taxon>Eukaryota</taxon>
        <taxon>Fungi</taxon>
        <taxon>Dikarya</taxon>
        <taxon>Ascomycota</taxon>
        <taxon>Pezizomycotina</taxon>
        <taxon>Eurotiomycetes</taxon>
        <taxon>Eurotiomycetidae</taxon>
        <taxon>Eurotiales</taxon>
        <taxon>Trichocomaceae</taxon>
        <taxon>Talaromyces</taxon>
        <taxon>Talaromyces sect. Talaromyces</taxon>
    </lineage>
</organism>
<dbReference type="AlphaFoldDB" id="A0A093VI86"/>
<accession>A0A093VI86</accession>
<reference evidence="1" key="1">
    <citation type="journal article" date="2014" name="PLoS Genet.">
        <title>Signature Gene Expression Reveals Novel Clues to the Molecular Mechanisms of Dimorphic Transition in Penicillium marneffei.</title>
        <authorList>
            <person name="Yang E."/>
            <person name="Wang G."/>
            <person name="Cai J."/>
            <person name="Woo P.C."/>
            <person name="Lau S.K."/>
            <person name="Yuen K.-Y."/>
            <person name="Chow W.-N."/>
            <person name="Lin X."/>
        </authorList>
    </citation>
    <scope>NUCLEOTIDE SEQUENCE [LARGE SCALE GENOMIC DNA]</scope>
    <source>
        <strain evidence="1">PM1</strain>
    </source>
</reference>
<evidence type="ECO:0000313" key="1">
    <source>
        <dbReference type="EMBL" id="KFX49709.1"/>
    </source>
</evidence>
<protein>
    <submittedName>
        <fullName evidence="1">Putative sensor-like histidine kinase</fullName>
    </submittedName>
</protein>
<sequence length="233" mass="26844">MCPKPQKMNPRGNTIQLISKSSVFHESSTVALGGTPLIESLHDREMDKSVDPYQKDTWSSAAKTQHIETNSQILWSGIKEKFNNASIDEIRKDFKREMLVPEMGDDELNPDDDGITTARKYELYCQKREELAEELGQECLWGGRSMVFQSILNAPEPKEGMKIKWGEYEYIGFVKIVTTYERSLVNEHWPGWGKVDFKLLWWLYNDDEIEIWARSSLPEGEGVYELSVITGDL</sequence>
<dbReference type="HOGENOM" id="CLU_1190574_0_0_1"/>
<dbReference type="GO" id="GO:0016301">
    <property type="term" value="F:kinase activity"/>
    <property type="evidence" value="ECO:0007669"/>
    <property type="project" value="UniProtKB-KW"/>
</dbReference>
<keyword evidence="1" id="KW-0808">Transferase</keyword>
<dbReference type="EMBL" id="JPOX01000009">
    <property type="protein sequence ID" value="KFX49709.1"/>
    <property type="molecule type" value="Genomic_DNA"/>
</dbReference>
<proteinExistence type="predicted"/>
<gene>
    <name evidence="1" type="ORF">GQ26_0092850</name>
</gene>
<keyword evidence="1" id="KW-0418">Kinase</keyword>
<name>A0A093VI86_TALMA</name>
<comment type="caution">
    <text evidence="1">The sequence shown here is derived from an EMBL/GenBank/DDBJ whole genome shotgun (WGS) entry which is preliminary data.</text>
</comment>